<feature type="transmembrane region" description="Helical" evidence="9">
    <location>
        <begin position="288"/>
        <end position="309"/>
    </location>
</feature>
<dbReference type="Gene3D" id="1.20.1110.10">
    <property type="entry name" value="Calcium-transporting ATPase, transmembrane domain"/>
    <property type="match status" value="1"/>
</dbReference>
<feature type="transmembrane region" description="Helical" evidence="9">
    <location>
        <begin position="983"/>
        <end position="1003"/>
    </location>
</feature>
<proteinExistence type="predicted"/>
<dbReference type="GO" id="GO:0005524">
    <property type="term" value="F:ATP binding"/>
    <property type="evidence" value="ECO:0007669"/>
    <property type="project" value="UniProtKB-KW"/>
</dbReference>
<keyword evidence="3" id="KW-0547">Nucleotide-binding</keyword>
<accession>A0A4Y7SN90</accession>
<dbReference type="InterPro" id="IPR044492">
    <property type="entry name" value="P_typ_ATPase_HD_dom"/>
</dbReference>
<evidence type="ECO:0000313" key="13">
    <source>
        <dbReference type="EMBL" id="TEB23353.1"/>
    </source>
</evidence>
<dbReference type="Pfam" id="PF00690">
    <property type="entry name" value="Cation_ATPase_N"/>
    <property type="match status" value="1"/>
</dbReference>
<name>A0A4Y7SN90_COPMI</name>
<sequence length="1100" mass="119619">MIFSKQPDLDLNRRTDTTISVTVAPKSHDFTAVTPVSHTLTVAELLEELGTSQSDGLSKNEAARRLETCGENVLDGTDGVSCPQGPCWSACFGVKDFVEGGVIAAVITLNTIVGFFQEYRAEKTMDSLRQLSSPTAFVIRNGESIPIPAKDLVPGDLVAIKVGDVVPADLRLVSVSNLEISEQLLTGESVPVVKNVQNYGADELDIPIGDRLNLCYASTIVTKGRGIGITVGTGMNTQIGIIAAAISGKQKQNEDAEQPPLFHRIMERIKFIMGLRSGTPLQIKLAKLAYLLFVFAVLLIIIVFSVARFKITNEVVLYGIATAIAIIPESLVAVLTLTMAVGTLKMAKEHVIVRKLDALENLGGVTDICSDKTGTLTLGQMSVQKFWLASSPQFISEFSAALNPNALEPTGEIIRDGDSTVLDTTALPEGVAQAVRVSSLCNIATLPAIPPEVALQVFSMKLGLGRSSLTDDTTIPEGQTIKPALGEIIEEVGRDSPVQDKKQTQINFADANAPQQDKRYQLKLEFPFSSELKRMTTVYVDRQTGEGLVLIKGAPERVLDASIAYVPSPESDPAASAPMTTEHKVYILNKYEQLASQGLRIIGLAHKFVPASSIEGMTREEAERDFTFLALAGISDPPRPETLGAVRACKNAGIVVHMLTGDHITTARAIAQAVEIIGPDAPKSAVMTATEFDKLTDGEIDALPELPLVIARCSPETKGKYRHLRILETARLTVVVIRRGKHLSMSGDGVNDSPALKLAPVGIAMGMAGSDVAKDAADLVLTDDSTPYSNFDSIRVAVSEGRRLFANIQRFIIHLLAVNVAEVVVLILGLAFQDVEKRSVFPLSPIAVLWINMLTSAPPAFGLGLEKAAADSMFRPPHDVKDGVFTWPVVIDCFAYGIVMGALSLVSFVVVVYGRYDGQLGLNCNHSSNEICNIVFRGRSTTFATLIFCILIFAFELKHFDRSMFSLTPGRFFVKDLLENRTLFLAVVGGMISVVLPIYIPVFNRRVFYQGPISWEWGLVIGLSLLFVVWCELWKLMRPTFYKRWEQRPVNRSAFGLEQFNTEAKSALPSPTVSLVNEKYEGKKGEVKEAEEKVKHTEAE</sequence>
<dbReference type="InterPro" id="IPR023299">
    <property type="entry name" value="ATPase_P-typ_cyto_dom_N"/>
</dbReference>
<dbReference type="Proteomes" id="UP000298030">
    <property type="component" value="Unassembled WGS sequence"/>
</dbReference>
<dbReference type="InterPro" id="IPR004014">
    <property type="entry name" value="ATPase_P-typ_cation-transptr_N"/>
</dbReference>
<dbReference type="InterPro" id="IPR001757">
    <property type="entry name" value="P_typ_ATPase"/>
</dbReference>
<keyword evidence="5" id="KW-1278">Translocase</keyword>
<protein>
    <submittedName>
        <fullName evidence="13">Sodium transport ATPase</fullName>
    </submittedName>
</protein>
<dbReference type="AlphaFoldDB" id="A0A4Y7SN90"/>
<dbReference type="PANTHER" id="PTHR42861">
    <property type="entry name" value="CALCIUM-TRANSPORTING ATPASE"/>
    <property type="match status" value="1"/>
</dbReference>
<dbReference type="InterPro" id="IPR023298">
    <property type="entry name" value="ATPase_P-typ_TM_dom_sf"/>
</dbReference>
<feature type="transmembrane region" description="Helical" evidence="9">
    <location>
        <begin position="315"/>
        <end position="344"/>
    </location>
</feature>
<evidence type="ECO:0000256" key="2">
    <source>
        <dbReference type="ARBA" id="ARBA00022692"/>
    </source>
</evidence>
<dbReference type="GO" id="GO:0016887">
    <property type="term" value="F:ATP hydrolysis activity"/>
    <property type="evidence" value="ECO:0007669"/>
    <property type="project" value="InterPro"/>
</dbReference>
<feature type="domain" description="Cation-transporting P-type ATPase N-terminal" evidence="12">
    <location>
        <begin position="38"/>
        <end position="76"/>
    </location>
</feature>
<feature type="domain" description="P-type ATPase A" evidence="10">
    <location>
        <begin position="131"/>
        <end position="246"/>
    </location>
</feature>
<dbReference type="InterPro" id="IPR023214">
    <property type="entry name" value="HAD_sf"/>
</dbReference>
<keyword evidence="14" id="KW-1185">Reference proteome</keyword>
<comment type="caution">
    <text evidence="13">The sequence shown here is derived from an EMBL/GenBank/DDBJ whole genome shotgun (WGS) entry which is preliminary data.</text>
</comment>
<dbReference type="GO" id="GO:0016020">
    <property type="term" value="C:membrane"/>
    <property type="evidence" value="ECO:0007669"/>
    <property type="project" value="UniProtKB-SubCell"/>
</dbReference>
<dbReference type="STRING" id="71717.A0A4Y7SN90"/>
<dbReference type="EMBL" id="QPFP01000079">
    <property type="protein sequence ID" value="TEB23353.1"/>
    <property type="molecule type" value="Genomic_DNA"/>
</dbReference>
<dbReference type="Gene3D" id="3.40.50.1000">
    <property type="entry name" value="HAD superfamily/HAD-like"/>
    <property type="match status" value="1"/>
</dbReference>
<feature type="coiled-coil region" evidence="8">
    <location>
        <begin position="1073"/>
        <end position="1100"/>
    </location>
</feature>
<evidence type="ECO:0000256" key="6">
    <source>
        <dbReference type="ARBA" id="ARBA00022989"/>
    </source>
</evidence>
<dbReference type="SUPFAM" id="SSF81660">
    <property type="entry name" value="Metal cation-transporting ATPase, ATP-binding domain N"/>
    <property type="match status" value="1"/>
</dbReference>
<dbReference type="PROSITE" id="PS00154">
    <property type="entry name" value="ATPASE_E1_E2"/>
    <property type="match status" value="1"/>
</dbReference>
<dbReference type="NCBIfam" id="TIGR01494">
    <property type="entry name" value="ATPase_P-type"/>
    <property type="match status" value="2"/>
</dbReference>
<dbReference type="InterPro" id="IPR059000">
    <property type="entry name" value="ATPase_P-type_domA"/>
</dbReference>
<evidence type="ECO:0000256" key="8">
    <source>
        <dbReference type="SAM" id="Coils"/>
    </source>
</evidence>
<dbReference type="Gene3D" id="2.70.150.10">
    <property type="entry name" value="Calcium-transporting ATPase, cytoplasmic transduction domain A"/>
    <property type="match status" value="1"/>
</dbReference>
<dbReference type="InterPro" id="IPR018303">
    <property type="entry name" value="ATPase_P-typ_P_site"/>
</dbReference>
<evidence type="ECO:0000256" key="9">
    <source>
        <dbReference type="SAM" id="Phobius"/>
    </source>
</evidence>
<dbReference type="OrthoDB" id="3352408at2759"/>
<dbReference type="PRINTS" id="PR00120">
    <property type="entry name" value="HATPASE"/>
</dbReference>
<evidence type="ECO:0000259" key="11">
    <source>
        <dbReference type="Pfam" id="PF00689"/>
    </source>
</evidence>
<evidence type="ECO:0000256" key="5">
    <source>
        <dbReference type="ARBA" id="ARBA00022967"/>
    </source>
</evidence>
<dbReference type="SFLD" id="SFLDG00002">
    <property type="entry name" value="C1.7:_P-type_atpase_like"/>
    <property type="match status" value="1"/>
</dbReference>
<reference evidence="13 14" key="1">
    <citation type="journal article" date="2019" name="Nat. Ecol. Evol.">
        <title>Megaphylogeny resolves global patterns of mushroom evolution.</title>
        <authorList>
            <person name="Varga T."/>
            <person name="Krizsan K."/>
            <person name="Foldi C."/>
            <person name="Dima B."/>
            <person name="Sanchez-Garcia M."/>
            <person name="Sanchez-Ramirez S."/>
            <person name="Szollosi G.J."/>
            <person name="Szarkandi J.G."/>
            <person name="Papp V."/>
            <person name="Albert L."/>
            <person name="Andreopoulos W."/>
            <person name="Angelini C."/>
            <person name="Antonin V."/>
            <person name="Barry K.W."/>
            <person name="Bougher N.L."/>
            <person name="Buchanan P."/>
            <person name="Buyck B."/>
            <person name="Bense V."/>
            <person name="Catcheside P."/>
            <person name="Chovatia M."/>
            <person name="Cooper J."/>
            <person name="Damon W."/>
            <person name="Desjardin D."/>
            <person name="Finy P."/>
            <person name="Geml J."/>
            <person name="Haridas S."/>
            <person name="Hughes K."/>
            <person name="Justo A."/>
            <person name="Karasinski D."/>
            <person name="Kautmanova I."/>
            <person name="Kiss B."/>
            <person name="Kocsube S."/>
            <person name="Kotiranta H."/>
            <person name="LaButti K.M."/>
            <person name="Lechner B.E."/>
            <person name="Liimatainen K."/>
            <person name="Lipzen A."/>
            <person name="Lukacs Z."/>
            <person name="Mihaltcheva S."/>
            <person name="Morgado L.N."/>
            <person name="Niskanen T."/>
            <person name="Noordeloos M.E."/>
            <person name="Ohm R.A."/>
            <person name="Ortiz-Santana B."/>
            <person name="Ovrebo C."/>
            <person name="Racz N."/>
            <person name="Riley R."/>
            <person name="Savchenko A."/>
            <person name="Shiryaev A."/>
            <person name="Soop K."/>
            <person name="Spirin V."/>
            <person name="Szebenyi C."/>
            <person name="Tomsovsky M."/>
            <person name="Tulloss R.E."/>
            <person name="Uehling J."/>
            <person name="Grigoriev I.V."/>
            <person name="Vagvolgyi C."/>
            <person name="Papp T."/>
            <person name="Martin F.M."/>
            <person name="Miettinen O."/>
            <person name="Hibbett D.S."/>
            <person name="Nagy L.G."/>
        </authorList>
    </citation>
    <scope>NUCLEOTIDE SEQUENCE [LARGE SCALE GENOMIC DNA]</scope>
    <source>
        <strain evidence="13 14">FP101781</strain>
    </source>
</reference>
<keyword evidence="8" id="KW-0175">Coiled coil</keyword>
<dbReference type="Pfam" id="PF00689">
    <property type="entry name" value="Cation_ATPase_C"/>
    <property type="match status" value="1"/>
</dbReference>
<feature type="domain" description="Cation-transporting P-type ATPase C-terminal" evidence="11">
    <location>
        <begin position="841"/>
        <end position="1036"/>
    </location>
</feature>
<keyword evidence="2 9" id="KW-0812">Transmembrane</keyword>
<comment type="subcellular location">
    <subcellularLocation>
        <location evidence="1">Membrane</location>
        <topology evidence="1">Multi-pass membrane protein</topology>
    </subcellularLocation>
</comment>
<dbReference type="SFLD" id="SFLDF00027">
    <property type="entry name" value="p-type_atpase"/>
    <property type="match status" value="1"/>
</dbReference>
<feature type="transmembrane region" description="Helical" evidence="9">
    <location>
        <begin position="934"/>
        <end position="955"/>
    </location>
</feature>
<dbReference type="SUPFAM" id="SSF81665">
    <property type="entry name" value="Calcium ATPase, transmembrane domain M"/>
    <property type="match status" value="1"/>
</dbReference>
<feature type="transmembrane region" description="Helical" evidence="9">
    <location>
        <begin position="811"/>
        <end position="832"/>
    </location>
</feature>
<dbReference type="InterPro" id="IPR006068">
    <property type="entry name" value="ATPase_P-typ_cation-transptr_C"/>
</dbReference>
<dbReference type="InterPro" id="IPR036412">
    <property type="entry name" value="HAD-like_sf"/>
</dbReference>
<dbReference type="Gene3D" id="3.40.1110.10">
    <property type="entry name" value="Calcium-transporting ATPase, cytoplasmic domain N"/>
    <property type="match status" value="1"/>
</dbReference>
<keyword evidence="4" id="KW-0067">ATP-binding</keyword>
<gene>
    <name evidence="13" type="ORF">FA13DRAFT_1914555</name>
</gene>
<keyword evidence="7 9" id="KW-0472">Membrane</keyword>
<evidence type="ECO:0000313" key="14">
    <source>
        <dbReference type="Proteomes" id="UP000298030"/>
    </source>
</evidence>
<dbReference type="SUPFAM" id="SSF56784">
    <property type="entry name" value="HAD-like"/>
    <property type="match status" value="1"/>
</dbReference>
<dbReference type="PRINTS" id="PR00119">
    <property type="entry name" value="CATATPASE"/>
</dbReference>
<dbReference type="InterPro" id="IPR008250">
    <property type="entry name" value="ATPase_P-typ_transduc_dom_A_sf"/>
</dbReference>
<feature type="transmembrane region" description="Helical" evidence="9">
    <location>
        <begin position="885"/>
        <end position="914"/>
    </location>
</feature>
<dbReference type="GO" id="GO:0030001">
    <property type="term" value="P:metal ion transport"/>
    <property type="evidence" value="ECO:0007669"/>
    <property type="project" value="UniProtKB-ARBA"/>
</dbReference>
<evidence type="ECO:0000256" key="7">
    <source>
        <dbReference type="ARBA" id="ARBA00023136"/>
    </source>
</evidence>
<dbReference type="SUPFAM" id="SSF81653">
    <property type="entry name" value="Calcium ATPase, transduction domain A"/>
    <property type="match status" value="1"/>
</dbReference>
<dbReference type="Pfam" id="PF13246">
    <property type="entry name" value="Cation_ATPase"/>
    <property type="match status" value="1"/>
</dbReference>
<evidence type="ECO:0000256" key="3">
    <source>
        <dbReference type="ARBA" id="ARBA00022741"/>
    </source>
</evidence>
<evidence type="ECO:0000256" key="1">
    <source>
        <dbReference type="ARBA" id="ARBA00004141"/>
    </source>
</evidence>
<evidence type="ECO:0000256" key="4">
    <source>
        <dbReference type="ARBA" id="ARBA00022840"/>
    </source>
</evidence>
<dbReference type="Pfam" id="PF00122">
    <property type="entry name" value="E1-E2_ATPase"/>
    <property type="match status" value="1"/>
</dbReference>
<organism evidence="13 14">
    <name type="scientific">Coprinellus micaceus</name>
    <name type="common">Glistening ink-cap mushroom</name>
    <name type="synonym">Coprinus micaceus</name>
    <dbReference type="NCBI Taxonomy" id="71717"/>
    <lineage>
        <taxon>Eukaryota</taxon>
        <taxon>Fungi</taxon>
        <taxon>Dikarya</taxon>
        <taxon>Basidiomycota</taxon>
        <taxon>Agaricomycotina</taxon>
        <taxon>Agaricomycetes</taxon>
        <taxon>Agaricomycetidae</taxon>
        <taxon>Agaricales</taxon>
        <taxon>Agaricineae</taxon>
        <taxon>Psathyrellaceae</taxon>
        <taxon>Coprinellus</taxon>
    </lineage>
</organism>
<evidence type="ECO:0000259" key="10">
    <source>
        <dbReference type="Pfam" id="PF00122"/>
    </source>
</evidence>
<dbReference type="SFLD" id="SFLDS00003">
    <property type="entry name" value="Haloacid_Dehalogenase"/>
    <property type="match status" value="1"/>
</dbReference>
<evidence type="ECO:0000259" key="12">
    <source>
        <dbReference type="Pfam" id="PF00690"/>
    </source>
</evidence>
<feature type="transmembrane region" description="Helical" evidence="9">
    <location>
        <begin position="1015"/>
        <end position="1034"/>
    </location>
</feature>
<keyword evidence="6 9" id="KW-1133">Transmembrane helix</keyword>
<feature type="transmembrane region" description="Helical" evidence="9">
    <location>
        <begin position="844"/>
        <end position="865"/>
    </location>
</feature>